<reference evidence="2 3" key="2">
    <citation type="journal article" date="2010" name="Stand. Genomic Sci.">
        <title>Complete genome sequence of Syntrophothermus lipocalidus type strain (TGB-C1).</title>
        <authorList>
            <person name="Djao O.D."/>
            <person name="Zhang X."/>
            <person name="Lucas S."/>
            <person name="Lapidus A."/>
            <person name="Del Rio T.G."/>
            <person name="Nolan M."/>
            <person name="Tice H."/>
            <person name="Cheng J.F."/>
            <person name="Han C."/>
            <person name="Tapia R."/>
            <person name="Goodwin L."/>
            <person name="Pitluck S."/>
            <person name="Liolios K."/>
            <person name="Ivanova N."/>
            <person name="Mavromatis K."/>
            <person name="Mikhailova N."/>
            <person name="Ovchinnikova G."/>
            <person name="Pati A."/>
            <person name="Brambilla E."/>
            <person name="Chen A."/>
            <person name="Palaniappan K."/>
            <person name="Land M."/>
            <person name="Hauser L."/>
            <person name="Chang Y.J."/>
            <person name="Jeffries C.D."/>
            <person name="Rohde M."/>
            <person name="Sikorski J."/>
            <person name="Spring S."/>
            <person name="Goker M."/>
            <person name="Detter J.C."/>
            <person name="Woyke T."/>
            <person name="Bristow J."/>
            <person name="Eisen J.A."/>
            <person name="Markowitz V."/>
            <person name="Hugenholtz P."/>
            <person name="Kyrpides N.C."/>
            <person name="Klenk H.P."/>
        </authorList>
    </citation>
    <scope>NUCLEOTIDE SEQUENCE [LARGE SCALE GENOMIC DNA]</scope>
    <source>
        <strain evidence="3">DSM 12680 / TGB-C1</strain>
    </source>
</reference>
<dbReference type="HOGENOM" id="CLU_168063_0_0_9"/>
<organism evidence="2 3">
    <name type="scientific">Syntrophothermus lipocalidus (strain DSM 12680 / TGB-C1)</name>
    <dbReference type="NCBI Taxonomy" id="643648"/>
    <lineage>
        <taxon>Bacteria</taxon>
        <taxon>Bacillati</taxon>
        <taxon>Bacillota</taxon>
        <taxon>Clostridia</taxon>
        <taxon>Eubacteriales</taxon>
        <taxon>Syntrophomonadaceae</taxon>
        <taxon>Syntrophothermus</taxon>
    </lineage>
</organism>
<dbReference type="AlphaFoldDB" id="D7CJM9"/>
<evidence type="ECO:0000259" key="1">
    <source>
        <dbReference type="Pfam" id="PF01248"/>
    </source>
</evidence>
<dbReference type="GO" id="GO:0005840">
    <property type="term" value="C:ribosome"/>
    <property type="evidence" value="ECO:0007669"/>
    <property type="project" value="UniProtKB-KW"/>
</dbReference>
<dbReference type="InterPro" id="IPR029064">
    <property type="entry name" value="Ribosomal_eL30-like_sf"/>
</dbReference>
<keyword evidence="2" id="KW-0689">Ribosomal protein</keyword>
<dbReference type="Gene3D" id="3.30.1330.30">
    <property type="match status" value="1"/>
</dbReference>
<sequence length="82" mass="8841">MSWDDLKRAKKVVGTKQVAKAVEKGIVRKVYIAKDADQHITAPLLRLCEERGVQVEFVDSMLGLGRACGLNVGAASCGILSQ</sequence>
<protein>
    <submittedName>
        <fullName evidence="2">Ribosomal protein L7Ae/L30e/S12e/Gadd45</fullName>
    </submittedName>
</protein>
<dbReference type="Pfam" id="PF01248">
    <property type="entry name" value="Ribosomal_L7Ae"/>
    <property type="match status" value="1"/>
</dbReference>
<reference evidence="3" key="1">
    <citation type="journal article" date="2010" name="Stand. Genomic Sci.">
        <title>Complete genome sequence of Syntrophothermus lipocalidus type strain (TGB-C1T).</title>
        <authorList>
            <consortium name="US DOE Joint Genome Institute (JGI-PGF)"/>
            <person name="Djao O."/>
            <person name="Zhang X."/>
            <person name="Lucas S."/>
            <person name="Lapidus A."/>
            <person name="Glavina Del Rio T."/>
            <person name="Nolan M."/>
            <person name="Tice H."/>
            <person name="Cheng J."/>
            <person name="Han C."/>
            <person name="Tapia R."/>
            <person name="Goodwin L."/>
            <person name="Pitluck S."/>
            <person name="Liolios K."/>
            <person name="Ivanova N."/>
            <person name="Mavromatis K."/>
            <person name="Mikhailova N."/>
            <person name="Ovchinnikova G."/>
            <person name="Pati A."/>
            <person name="Brambilla E."/>
            <person name="Chen A."/>
            <person name="Palaniappan K."/>
            <person name="Land M."/>
            <person name="Hauser L."/>
            <person name="Chang Y."/>
            <person name="Jeffries C."/>
            <person name="Rohde M."/>
            <person name="Sikorski J."/>
            <person name="Spring S."/>
            <person name="Goker M."/>
            <person name="Detter J."/>
            <person name="Woyke T."/>
            <person name="Bristow J."/>
            <person name="Eisen J."/>
            <person name="Markowitz V."/>
            <person name="Hugenholtz P."/>
            <person name="Kyrpides N."/>
            <person name="Klenk H."/>
        </authorList>
    </citation>
    <scope>NUCLEOTIDE SEQUENCE [LARGE SCALE GENOMIC DNA]</scope>
    <source>
        <strain evidence="3">DSM 12680 / TGB-C1</strain>
    </source>
</reference>
<dbReference type="KEGG" id="slp:Slip_2243"/>
<accession>D7CJM9</accession>
<dbReference type="STRING" id="643648.Slip_2243"/>
<proteinExistence type="predicted"/>
<evidence type="ECO:0000313" key="2">
    <source>
        <dbReference type="EMBL" id="ADI02984.1"/>
    </source>
</evidence>
<evidence type="ECO:0000313" key="3">
    <source>
        <dbReference type="Proteomes" id="UP000000378"/>
    </source>
</evidence>
<dbReference type="SUPFAM" id="SSF55315">
    <property type="entry name" value="L30e-like"/>
    <property type="match status" value="1"/>
</dbReference>
<dbReference type="eggNOG" id="COG1358">
    <property type="taxonomic scope" value="Bacteria"/>
</dbReference>
<keyword evidence="3" id="KW-1185">Reference proteome</keyword>
<dbReference type="EMBL" id="CP002048">
    <property type="protein sequence ID" value="ADI02984.1"/>
    <property type="molecule type" value="Genomic_DNA"/>
</dbReference>
<gene>
    <name evidence="2" type="ordered locus">Slip_2243</name>
</gene>
<keyword evidence="2" id="KW-0687">Ribonucleoprotein</keyword>
<dbReference type="InterPro" id="IPR004038">
    <property type="entry name" value="Ribosomal_eL8/eL30/eS12/Gad45"/>
</dbReference>
<dbReference type="OrthoDB" id="2353623at2"/>
<dbReference type="RefSeq" id="WP_013176386.1">
    <property type="nucleotide sequence ID" value="NC_014220.1"/>
</dbReference>
<dbReference type="Proteomes" id="UP000000378">
    <property type="component" value="Chromosome"/>
</dbReference>
<feature type="domain" description="Ribosomal protein eL8/eL30/eS12/Gadd45" evidence="1">
    <location>
        <begin position="8"/>
        <end position="80"/>
    </location>
</feature>
<name>D7CJM9_SYNLT</name>